<feature type="signal peptide" evidence="3">
    <location>
        <begin position="1"/>
        <end position="24"/>
    </location>
</feature>
<evidence type="ECO:0000313" key="4">
    <source>
        <dbReference type="EMBL" id="GEX64585.1"/>
    </source>
</evidence>
<proteinExistence type="predicted"/>
<dbReference type="Pfam" id="PF14223">
    <property type="entry name" value="Retrotran_gag_2"/>
    <property type="match status" value="1"/>
</dbReference>
<feature type="region of interest" description="Disordered" evidence="2">
    <location>
        <begin position="421"/>
        <end position="446"/>
    </location>
</feature>
<reference evidence="4" key="1">
    <citation type="journal article" date="2019" name="Sci. Rep.">
        <title>Draft genome of Tanacetum cinerariifolium, the natural source of mosquito coil.</title>
        <authorList>
            <person name="Yamashiro T."/>
            <person name="Shiraishi A."/>
            <person name="Satake H."/>
            <person name="Nakayama K."/>
        </authorList>
    </citation>
    <scope>NUCLEOTIDE SEQUENCE</scope>
</reference>
<feature type="compositionally biased region" description="Polar residues" evidence="2">
    <location>
        <begin position="421"/>
        <end position="444"/>
    </location>
</feature>
<feature type="non-terminal residue" evidence="4">
    <location>
        <position position="1"/>
    </location>
</feature>
<feature type="chain" id="PRO_5025470868" description="Integrase, catalytic region, zinc finger, CCHC-type, peptidase aspartic, catalytic" evidence="3">
    <location>
        <begin position="25"/>
        <end position="860"/>
    </location>
</feature>
<keyword evidence="3" id="KW-0732">Signal</keyword>
<feature type="coiled-coil region" evidence="1">
    <location>
        <begin position="551"/>
        <end position="578"/>
    </location>
</feature>
<dbReference type="EMBL" id="BKCJ010120999">
    <property type="protein sequence ID" value="GEX64585.1"/>
    <property type="molecule type" value="Genomic_DNA"/>
</dbReference>
<gene>
    <name evidence="4" type="ORF">Tci_336560</name>
</gene>
<sequence length="860" mass="98678">TFCVGNIILLCAWLLMVDDDSVTSYRMLFNIPTSHSVLLVGFTNNHMPIVEVDDLEYHLAHKLQVYDPISKEFQNVDMEADGGSFYIGPYKESLAKLPEVMEHAEVFQKKGKDPTTYNITFRNAVDVPKQGGVFRDYGIWAILSGADNRPPMLEKDMYDSWKSIMELYMLNRQHGRMILESVENGPLLWPTVEENGVTRPKKYSELSATKAIQADCDVRQQISFSKDFHQRSMHWECKLYDEFDKFAYKKGESLRDFYLRFSPLFNDMNIYNIKLEQFQVNTKFLNTLPSEWSKFVTDVKLVRDLHTTNVDQLHAYLGQHEYHANEVHLMHERTSDPLALVANHQMNKSPYQPHPQSYHQHQFQPQVSSFQSSQYGSPYHSSQLVVPVFQKGDDPIDAINHMMSFLTAVVTSRVTIQPIQGRQNSLTAGMSRKYTSGPSGTNSGKQKEDLEFLADPGIAKTQSTQYVVTNNAAYQVDDLDAYDSDCDKINSAKIALMENLSHYGSDNLVEYVNESQYATVQNSSSSTQQDDLIVSVIEQLKTQVINCTKINQVNKNVNEILTAELERYKDEAQQLEPKLYDGSVIQKTNAIVIRDSKDTLMLEDESCSKMLQKQKDPMMSEKKVNTKPVDYTNFGNSKEPNLSTSTTIVEVPEELPKVSMVNSSLKKLKFHLASFDMVVKERTTATSITEGKWGFEHTKACFRDEIILFVKALKELFNSFDQILIDELTEVQNVFNQMEQAVEQCCVKKNKFQDKMKDILKENKRLLEQAISTDIVNIVLNANVNYASQSQEKDTVIMKLKERIKSLSGNVKEEKIKRELEEIETINIELDHRVRKLVAENKHLKQTYKQLYDSIKSSRV</sequence>
<feature type="region of interest" description="Disordered" evidence="2">
    <location>
        <begin position="612"/>
        <end position="636"/>
    </location>
</feature>
<keyword evidence="1" id="KW-0175">Coiled coil</keyword>
<evidence type="ECO:0000256" key="3">
    <source>
        <dbReference type="SAM" id="SignalP"/>
    </source>
</evidence>
<feature type="compositionally biased region" description="Basic and acidic residues" evidence="2">
    <location>
        <begin position="613"/>
        <end position="624"/>
    </location>
</feature>
<organism evidence="4">
    <name type="scientific">Tanacetum cinerariifolium</name>
    <name type="common">Dalmatian daisy</name>
    <name type="synonym">Chrysanthemum cinerariifolium</name>
    <dbReference type="NCBI Taxonomy" id="118510"/>
    <lineage>
        <taxon>Eukaryota</taxon>
        <taxon>Viridiplantae</taxon>
        <taxon>Streptophyta</taxon>
        <taxon>Embryophyta</taxon>
        <taxon>Tracheophyta</taxon>
        <taxon>Spermatophyta</taxon>
        <taxon>Magnoliopsida</taxon>
        <taxon>eudicotyledons</taxon>
        <taxon>Gunneridae</taxon>
        <taxon>Pentapetalae</taxon>
        <taxon>asterids</taxon>
        <taxon>campanulids</taxon>
        <taxon>Asterales</taxon>
        <taxon>Asteraceae</taxon>
        <taxon>Asteroideae</taxon>
        <taxon>Anthemideae</taxon>
        <taxon>Anthemidinae</taxon>
        <taxon>Tanacetum</taxon>
    </lineage>
</organism>
<protein>
    <recommendedName>
        <fullName evidence="5">Integrase, catalytic region, zinc finger, CCHC-type, peptidase aspartic, catalytic</fullName>
    </recommendedName>
</protein>
<comment type="caution">
    <text evidence="4">The sequence shown here is derived from an EMBL/GenBank/DDBJ whole genome shotgun (WGS) entry which is preliminary data.</text>
</comment>
<evidence type="ECO:0000256" key="1">
    <source>
        <dbReference type="SAM" id="Coils"/>
    </source>
</evidence>
<evidence type="ECO:0000256" key="2">
    <source>
        <dbReference type="SAM" id="MobiDB-lite"/>
    </source>
</evidence>
<dbReference type="AlphaFoldDB" id="A0A699H9A8"/>
<evidence type="ECO:0008006" key="5">
    <source>
        <dbReference type="Google" id="ProtNLM"/>
    </source>
</evidence>
<accession>A0A699H9A8</accession>
<name>A0A699H9A8_TANCI</name>